<dbReference type="STRING" id="1121400.SAMN02746065_101146"/>
<dbReference type="Proteomes" id="UP000192418">
    <property type="component" value="Unassembled WGS sequence"/>
</dbReference>
<dbReference type="SUPFAM" id="SSF52833">
    <property type="entry name" value="Thioredoxin-like"/>
    <property type="match status" value="1"/>
</dbReference>
<reference evidence="1 2" key="1">
    <citation type="submission" date="2017-04" db="EMBL/GenBank/DDBJ databases">
        <authorList>
            <person name="Afonso C.L."/>
            <person name="Miller P.J."/>
            <person name="Scott M.A."/>
            <person name="Spackman E."/>
            <person name="Goraichik I."/>
            <person name="Dimitrov K.M."/>
            <person name="Suarez D.L."/>
            <person name="Swayne D.E."/>
        </authorList>
    </citation>
    <scope>NUCLEOTIDE SEQUENCE [LARGE SCALE GENOMIC DNA]</scope>
    <source>
        <strain evidence="1 2">DSM 3385</strain>
    </source>
</reference>
<dbReference type="InterPro" id="IPR036249">
    <property type="entry name" value="Thioredoxin-like_sf"/>
</dbReference>
<dbReference type="CDD" id="cd02980">
    <property type="entry name" value="TRX_Fd_family"/>
    <property type="match status" value="1"/>
</dbReference>
<dbReference type="OrthoDB" id="9800692at2"/>
<dbReference type="AlphaFoldDB" id="A0A1W1YKR0"/>
<evidence type="ECO:0000313" key="1">
    <source>
        <dbReference type="EMBL" id="SMC36702.1"/>
    </source>
</evidence>
<name>A0A1W1YKR0_9BACT</name>
<gene>
    <name evidence="1" type="ORF">SAMN02746065_101146</name>
</gene>
<dbReference type="Gene3D" id="3.40.30.10">
    <property type="entry name" value="Glutaredoxin"/>
    <property type="match status" value="1"/>
</dbReference>
<sequence length="122" mass="13399">MGKITIEDLKKIKEKTAGIVSQREGKATVTIRVHMGECGIAAGSRDVMTALLEARAEAHRSDIMIVAAGCVEKCRNEPMITIEEKEKATVQYGNLNPEKARQIFTGHILDGRVQENFLMSGD</sequence>
<keyword evidence="2" id="KW-1185">Reference proteome</keyword>
<protein>
    <submittedName>
        <fullName evidence="1">NADP-reducing hydrogenase subunit HndB</fullName>
    </submittedName>
</protein>
<organism evidence="1 2">
    <name type="scientific">Desulfocicer vacuolatum DSM 3385</name>
    <dbReference type="NCBI Taxonomy" id="1121400"/>
    <lineage>
        <taxon>Bacteria</taxon>
        <taxon>Pseudomonadati</taxon>
        <taxon>Thermodesulfobacteriota</taxon>
        <taxon>Desulfobacteria</taxon>
        <taxon>Desulfobacterales</taxon>
        <taxon>Desulfobacteraceae</taxon>
        <taxon>Desulfocicer</taxon>
    </lineage>
</organism>
<dbReference type="EMBL" id="FWXY01000001">
    <property type="protein sequence ID" value="SMC36702.1"/>
    <property type="molecule type" value="Genomic_DNA"/>
</dbReference>
<dbReference type="RefSeq" id="WP_084066463.1">
    <property type="nucleotide sequence ID" value="NZ_FWXY01000001.1"/>
</dbReference>
<proteinExistence type="predicted"/>
<accession>A0A1W1YKR0</accession>
<evidence type="ECO:0000313" key="2">
    <source>
        <dbReference type="Proteomes" id="UP000192418"/>
    </source>
</evidence>